<feature type="chain" id="PRO_5040917596" evidence="1">
    <location>
        <begin position="22"/>
        <end position="159"/>
    </location>
</feature>
<proteinExistence type="predicted"/>
<reference evidence="2" key="2">
    <citation type="submission" date="2023-01" db="EMBL/GenBank/DDBJ databases">
        <authorList>
            <person name="Sun Q."/>
            <person name="Evtushenko L."/>
        </authorList>
    </citation>
    <scope>NUCLEOTIDE SEQUENCE</scope>
    <source>
        <strain evidence="2">VKM B-2935</strain>
    </source>
</reference>
<dbReference type="Proteomes" id="UP001143328">
    <property type="component" value="Unassembled WGS sequence"/>
</dbReference>
<dbReference type="InterPro" id="IPR058248">
    <property type="entry name" value="Lxx211020-like"/>
</dbReference>
<organism evidence="2 3">
    <name type="scientific">Pseudomonas turukhanskensis</name>
    <dbReference type="NCBI Taxonomy" id="1806536"/>
    <lineage>
        <taxon>Bacteria</taxon>
        <taxon>Pseudomonadati</taxon>
        <taxon>Pseudomonadota</taxon>
        <taxon>Gammaproteobacteria</taxon>
        <taxon>Pseudomonadales</taxon>
        <taxon>Pseudomonadaceae</taxon>
        <taxon>Pseudomonas</taxon>
    </lineage>
</organism>
<name>A0A9W6KC64_9PSED</name>
<reference evidence="2" key="1">
    <citation type="journal article" date="2014" name="Int. J. Syst. Evol. Microbiol.">
        <title>Complete genome sequence of Corynebacterium casei LMG S-19264T (=DSM 44701T), isolated from a smear-ripened cheese.</title>
        <authorList>
            <consortium name="US DOE Joint Genome Institute (JGI-PGF)"/>
            <person name="Walter F."/>
            <person name="Albersmeier A."/>
            <person name="Kalinowski J."/>
            <person name="Ruckert C."/>
        </authorList>
    </citation>
    <scope>NUCLEOTIDE SEQUENCE</scope>
    <source>
        <strain evidence="2">VKM B-2935</strain>
    </source>
</reference>
<evidence type="ECO:0000313" key="3">
    <source>
        <dbReference type="Proteomes" id="UP001143328"/>
    </source>
</evidence>
<evidence type="ECO:0000256" key="1">
    <source>
        <dbReference type="SAM" id="SignalP"/>
    </source>
</evidence>
<dbReference type="PANTHER" id="PTHR36302:SF1">
    <property type="entry name" value="COPPER CHAPERONE PCU(A)C"/>
    <property type="match status" value="1"/>
</dbReference>
<evidence type="ECO:0000313" key="2">
    <source>
        <dbReference type="EMBL" id="GLK92028.1"/>
    </source>
</evidence>
<dbReference type="RefSeq" id="WP_271198306.1">
    <property type="nucleotide sequence ID" value="NZ_BSFN01000032.1"/>
</dbReference>
<comment type="caution">
    <text evidence="2">The sequence shown here is derived from an EMBL/GenBank/DDBJ whole genome shotgun (WGS) entry which is preliminary data.</text>
</comment>
<keyword evidence="3" id="KW-1185">Reference proteome</keyword>
<dbReference type="SUPFAM" id="SSF110087">
    <property type="entry name" value="DR1885-like metal-binding protein"/>
    <property type="match status" value="1"/>
</dbReference>
<protein>
    <submittedName>
        <fullName evidence="2">Copper(I)-binding protein</fullName>
    </submittedName>
</protein>
<dbReference type="InterPro" id="IPR036182">
    <property type="entry name" value="PCuAC_sf"/>
</dbReference>
<dbReference type="Gene3D" id="2.60.40.1890">
    <property type="entry name" value="PCu(A)C copper chaperone"/>
    <property type="match status" value="1"/>
</dbReference>
<keyword evidence="1" id="KW-0732">Signal</keyword>
<gene>
    <name evidence="2" type="ORF">GCM10017655_50920</name>
</gene>
<sequence length="159" mass="17470">MTLFKSLFLSALLCTSFAATAHEYEVGQLHIDHPWSREMPPTAPTAAVYFVIHNKGASADRLVSVETPVAGKAEMHEHIDQNGLMKMQQVQFVTVPAGGEATFAPMAYHVMLFNLKQQGKDGERFPLTLHFEKAGEVTVQVAVQKDAPAAAHDMSQHKN</sequence>
<feature type="signal peptide" evidence="1">
    <location>
        <begin position="1"/>
        <end position="21"/>
    </location>
</feature>
<accession>A0A9W6KC64</accession>
<dbReference type="Pfam" id="PF04314">
    <property type="entry name" value="PCuAC"/>
    <property type="match status" value="1"/>
</dbReference>
<dbReference type="InterPro" id="IPR007410">
    <property type="entry name" value="LpqE-like"/>
</dbReference>
<dbReference type="AlphaFoldDB" id="A0A9W6KC64"/>
<dbReference type="EMBL" id="BSFN01000032">
    <property type="protein sequence ID" value="GLK92028.1"/>
    <property type="molecule type" value="Genomic_DNA"/>
</dbReference>
<dbReference type="PANTHER" id="PTHR36302">
    <property type="entry name" value="BLR7088 PROTEIN"/>
    <property type="match status" value="1"/>
</dbReference>